<evidence type="ECO:0000259" key="2">
    <source>
        <dbReference type="PROSITE" id="PS50930"/>
    </source>
</evidence>
<evidence type="ECO:0000313" key="3">
    <source>
        <dbReference type="EMBL" id="KNH01035.1"/>
    </source>
</evidence>
<dbReference type="RefSeq" id="WP_050601774.1">
    <property type="nucleotide sequence ID" value="NZ_JYNE01000028.1"/>
</dbReference>
<reference evidence="4" key="1">
    <citation type="submission" date="2015-02" db="EMBL/GenBank/DDBJ databases">
        <authorList>
            <person name="Lima A.O."/>
            <person name="Cabral A."/>
            <person name="Porto L.M."/>
            <person name="Silva M.A."/>
        </authorList>
    </citation>
    <scope>NUCLEOTIDE SEQUENCE [LARGE SCALE GENOMIC DNA]</scope>
    <source>
        <strain evidence="4">LAMA 915</strain>
    </source>
</reference>
<feature type="domain" description="HTH LytTR-type" evidence="2">
    <location>
        <begin position="180"/>
        <end position="269"/>
    </location>
</feature>
<keyword evidence="1" id="KW-1133">Transmembrane helix</keyword>
<keyword evidence="1" id="KW-0812">Transmembrane</keyword>
<dbReference type="SMART" id="SM00850">
    <property type="entry name" value="LytTR"/>
    <property type="match status" value="1"/>
</dbReference>
<keyword evidence="3" id="KW-0808">Transferase</keyword>
<proteinExistence type="predicted"/>
<dbReference type="GO" id="GO:0016301">
    <property type="term" value="F:kinase activity"/>
    <property type="evidence" value="ECO:0007669"/>
    <property type="project" value="UniProtKB-KW"/>
</dbReference>
<gene>
    <name evidence="3" type="ORF">J121_1664</name>
</gene>
<dbReference type="Proteomes" id="UP000037446">
    <property type="component" value="Unassembled WGS sequence"/>
</dbReference>
<feature type="transmembrane region" description="Helical" evidence="1">
    <location>
        <begin position="116"/>
        <end position="136"/>
    </location>
</feature>
<evidence type="ECO:0000313" key="4">
    <source>
        <dbReference type="Proteomes" id="UP000037446"/>
    </source>
</evidence>
<accession>A0A0L1KAH0</accession>
<dbReference type="InterPro" id="IPR007492">
    <property type="entry name" value="LytTR_DNA-bd_dom"/>
</dbReference>
<feature type="transmembrane region" description="Helical" evidence="1">
    <location>
        <begin position="15"/>
        <end position="36"/>
    </location>
</feature>
<feature type="transmembrane region" description="Helical" evidence="1">
    <location>
        <begin position="42"/>
        <end position="60"/>
    </location>
</feature>
<feature type="transmembrane region" description="Helical" evidence="1">
    <location>
        <begin position="81"/>
        <end position="100"/>
    </location>
</feature>
<dbReference type="GO" id="GO:0003677">
    <property type="term" value="F:DNA binding"/>
    <property type="evidence" value="ECO:0007669"/>
    <property type="project" value="InterPro"/>
</dbReference>
<keyword evidence="1" id="KW-0472">Membrane</keyword>
<comment type="caution">
    <text evidence="3">The sequence shown here is derived from an EMBL/GenBank/DDBJ whole genome shotgun (WGS) entry which is preliminary data.</text>
</comment>
<dbReference type="Pfam" id="PF04397">
    <property type="entry name" value="LytTR"/>
    <property type="match status" value="1"/>
</dbReference>
<organism evidence="3 4">
    <name type="scientific">Qipengyuania citrea LAMA 915</name>
    <dbReference type="NCBI Taxonomy" id="1306953"/>
    <lineage>
        <taxon>Bacteria</taxon>
        <taxon>Pseudomonadati</taxon>
        <taxon>Pseudomonadota</taxon>
        <taxon>Alphaproteobacteria</taxon>
        <taxon>Sphingomonadales</taxon>
        <taxon>Erythrobacteraceae</taxon>
        <taxon>Qipengyuania</taxon>
    </lineage>
</organism>
<dbReference type="PATRIC" id="fig|1306953.7.peg.1707"/>
<dbReference type="STRING" id="1306953.J121_1664"/>
<dbReference type="PROSITE" id="PS50930">
    <property type="entry name" value="HTH_LYTTR"/>
    <property type="match status" value="1"/>
</dbReference>
<evidence type="ECO:0000256" key="1">
    <source>
        <dbReference type="SAM" id="Phobius"/>
    </source>
</evidence>
<dbReference type="EMBL" id="JYNE01000028">
    <property type="protein sequence ID" value="KNH01035.1"/>
    <property type="molecule type" value="Genomic_DNA"/>
</dbReference>
<name>A0A0L1KAH0_9SPHN</name>
<keyword evidence="3" id="KW-0418">Kinase</keyword>
<dbReference type="AlphaFoldDB" id="A0A0L1KAH0"/>
<protein>
    <submittedName>
        <fullName evidence="3">Hisitidine kinase</fullName>
    </submittedName>
</protein>
<sequence length="269" mass="29118">MEQARPAAARIARKLVIDLSVMTAVGLVLAIIGPFGTAAAPLAWRLVSWIGLAWLGYAFYRPLAPLVAWLHPRLELPRAGLWIGLTMLATVPLTAAIWTIEFLPGPVPAPTLEQALLAYLNVLAIGGSVTVVFYLLERGRPKAAAHDAMARSVAASDMQDAPQGEPHSAFLQRLPAELGSDLIALEMEDHYVRAHTMLGSDLVLLRLRDAIAELDGIEGAQVHRSWWVARAAVEGVEREGRKLRLLLPRGIAAPVARSRMSELGAAGWF</sequence>